<dbReference type="Proteomes" id="UP000632138">
    <property type="component" value="Unassembled WGS sequence"/>
</dbReference>
<dbReference type="Gene3D" id="1.10.10.10">
    <property type="entry name" value="Winged helix-like DNA-binding domain superfamily/Winged helix DNA-binding domain"/>
    <property type="match status" value="1"/>
</dbReference>
<evidence type="ECO:0000256" key="5">
    <source>
        <dbReference type="ARBA" id="ARBA00023163"/>
    </source>
</evidence>
<evidence type="ECO:0000256" key="2">
    <source>
        <dbReference type="ARBA" id="ARBA00022898"/>
    </source>
</evidence>
<evidence type="ECO:0000259" key="7">
    <source>
        <dbReference type="PROSITE" id="PS50949"/>
    </source>
</evidence>
<keyword evidence="4" id="KW-0238">DNA-binding</keyword>
<dbReference type="SMART" id="SM00345">
    <property type="entry name" value="HTH_GNTR"/>
    <property type="match status" value="1"/>
</dbReference>
<dbReference type="InterPro" id="IPR015421">
    <property type="entry name" value="PyrdxlP-dep_Trfase_major"/>
</dbReference>
<keyword evidence="5" id="KW-0804">Transcription</keyword>
<comment type="similarity">
    <text evidence="1">In the C-terminal section; belongs to the class-I pyridoxal-phosphate-dependent aminotransferase family.</text>
</comment>
<dbReference type="CDD" id="cd00609">
    <property type="entry name" value="AAT_like"/>
    <property type="match status" value="1"/>
</dbReference>
<dbReference type="PANTHER" id="PTHR46577:SF1">
    <property type="entry name" value="HTH-TYPE TRANSCRIPTIONAL REGULATORY PROTEIN GABR"/>
    <property type="match status" value="1"/>
</dbReference>
<dbReference type="InterPro" id="IPR015424">
    <property type="entry name" value="PyrdxlP-dep_Trfase"/>
</dbReference>
<keyword evidence="9" id="KW-1185">Reference proteome</keyword>
<dbReference type="Gene3D" id="3.40.640.10">
    <property type="entry name" value="Type I PLP-dependent aspartate aminotransferase-like (Major domain)"/>
    <property type="match status" value="1"/>
</dbReference>
<dbReference type="InterPro" id="IPR051446">
    <property type="entry name" value="HTH_trans_reg/aminotransferase"/>
</dbReference>
<evidence type="ECO:0000256" key="6">
    <source>
        <dbReference type="SAM" id="MobiDB-lite"/>
    </source>
</evidence>
<accession>A0ABS2AIU1</accession>
<keyword evidence="2" id="KW-0663">Pyridoxal phosphate</keyword>
<dbReference type="InterPro" id="IPR000524">
    <property type="entry name" value="Tscrpt_reg_HTH_GntR"/>
</dbReference>
<dbReference type="PROSITE" id="PS50949">
    <property type="entry name" value="HTH_GNTR"/>
    <property type="match status" value="1"/>
</dbReference>
<protein>
    <submittedName>
        <fullName evidence="8">GntR family transcriptional regulator</fullName>
    </submittedName>
</protein>
<evidence type="ECO:0000256" key="3">
    <source>
        <dbReference type="ARBA" id="ARBA00023015"/>
    </source>
</evidence>
<feature type="region of interest" description="Disordered" evidence="6">
    <location>
        <begin position="1"/>
        <end position="22"/>
    </location>
</feature>
<evidence type="ECO:0000256" key="1">
    <source>
        <dbReference type="ARBA" id="ARBA00005384"/>
    </source>
</evidence>
<organism evidence="8 9">
    <name type="scientific">Paractinoplanes ovalisporus</name>
    <dbReference type="NCBI Taxonomy" id="2810368"/>
    <lineage>
        <taxon>Bacteria</taxon>
        <taxon>Bacillati</taxon>
        <taxon>Actinomycetota</taxon>
        <taxon>Actinomycetes</taxon>
        <taxon>Micromonosporales</taxon>
        <taxon>Micromonosporaceae</taxon>
        <taxon>Paractinoplanes</taxon>
    </lineage>
</organism>
<dbReference type="Pfam" id="PF00392">
    <property type="entry name" value="GntR"/>
    <property type="match status" value="1"/>
</dbReference>
<dbReference type="EMBL" id="JAENHP010000012">
    <property type="protein sequence ID" value="MBM2619768.1"/>
    <property type="molecule type" value="Genomic_DNA"/>
</dbReference>
<evidence type="ECO:0000313" key="8">
    <source>
        <dbReference type="EMBL" id="MBM2619768.1"/>
    </source>
</evidence>
<dbReference type="InterPro" id="IPR036390">
    <property type="entry name" value="WH_DNA-bd_sf"/>
</dbReference>
<dbReference type="PANTHER" id="PTHR46577">
    <property type="entry name" value="HTH-TYPE TRANSCRIPTIONAL REGULATORY PROTEIN GABR"/>
    <property type="match status" value="1"/>
</dbReference>
<dbReference type="InterPro" id="IPR036388">
    <property type="entry name" value="WH-like_DNA-bd_sf"/>
</dbReference>
<gene>
    <name evidence="8" type="ORF">JIG36_30090</name>
</gene>
<evidence type="ECO:0000313" key="9">
    <source>
        <dbReference type="Proteomes" id="UP000632138"/>
    </source>
</evidence>
<comment type="caution">
    <text evidence="8">The sequence shown here is derived from an EMBL/GenBank/DDBJ whole genome shotgun (WGS) entry which is preliminary data.</text>
</comment>
<feature type="domain" description="HTH gntR-type" evidence="7">
    <location>
        <begin position="42"/>
        <end position="110"/>
    </location>
</feature>
<dbReference type="SUPFAM" id="SSF46785">
    <property type="entry name" value="Winged helix' DNA-binding domain"/>
    <property type="match status" value="1"/>
</dbReference>
<dbReference type="SUPFAM" id="SSF53383">
    <property type="entry name" value="PLP-dependent transferases"/>
    <property type="match status" value="1"/>
</dbReference>
<name>A0ABS2AIU1_9ACTN</name>
<evidence type="ECO:0000256" key="4">
    <source>
        <dbReference type="ARBA" id="ARBA00023125"/>
    </source>
</evidence>
<sequence length="473" mass="49626">MHETYCHKIRPAAPPATSPAAPSAAIDRNRYLFSEVRDRLREPSARGLAEAVGRAVGDGVLLPGRKLPPVRVVAAELRMSPTTVNAAWQLLRRAGTIQTDGRRGTVVATSRADGPGRYRAALRGRTGFALDLSTGVPDPRLLPSLPALAGLSPAPTSYLDEPVLPALGSLLRGRWPYSPERLAIFDGAMDAIDHVASSLLRLGDRAVVENPCFPPLLDLLESLGVQVIGAGTDARGMLPSALAAALTQRPAVVFLQPRALNPTGASWSSTRAAELAEVISQTPSLYAVEDDSAGDVSSVTPLSLGRHLPSQTVHVRSFSKSHGPDLRLAAVSAPAAVLDPVLERRLLGQGWTSRLLQHLLLTLLTDPTSKAAVATAREEYARRRHLTVAALATHGVALPPGDGINLWLPVADEQAALISLASHGIAAAAGTSFQVTPGPPHLRVTAGLITADHEAVAAHLADAARAPALSIPR</sequence>
<proteinExistence type="inferred from homology"/>
<keyword evidence="3" id="KW-0805">Transcription regulation</keyword>
<reference evidence="8 9" key="1">
    <citation type="submission" date="2021-01" db="EMBL/GenBank/DDBJ databases">
        <title>Actinoplanes sp. nov. LDG1-06 isolated from lichen.</title>
        <authorList>
            <person name="Saeng-In P."/>
            <person name="Phongsopitanun W."/>
            <person name="Kanchanasin P."/>
            <person name="Yuki M."/>
            <person name="Kudo T."/>
            <person name="Ohkuma M."/>
            <person name="Tanasupawat S."/>
        </authorList>
    </citation>
    <scope>NUCLEOTIDE SEQUENCE [LARGE SCALE GENOMIC DNA]</scope>
    <source>
        <strain evidence="8 9">LDG1-06</strain>
    </source>
</reference>